<dbReference type="Gene3D" id="1.20.120.450">
    <property type="entry name" value="dinb family like domain"/>
    <property type="match status" value="1"/>
</dbReference>
<sequence>MNRIALAVSALLLGVSTLPAQTTNPLSTEMKQMYTGVKTNLTRMAEKMPADAYDFKASPDIRSFGQLIAHIADSQARTCSTLAGEAKQLGAASKTSKADLVAALQESFTMCDAVVDAMTDAKAAEMVKLGRGERSRLGALAGLVSHSNEEYGYLSVYMRLKGIVPPSSEPRK</sequence>
<evidence type="ECO:0000259" key="2">
    <source>
        <dbReference type="Pfam" id="PF12867"/>
    </source>
</evidence>
<dbReference type="InterPro" id="IPR034660">
    <property type="entry name" value="DinB/YfiT-like"/>
</dbReference>
<dbReference type="Pfam" id="PF12867">
    <property type="entry name" value="DinB_2"/>
    <property type="match status" value="1"/>
</dbReference>
<evidence type="ECO:0000313" key="3">
    <source>
        <dbReference type="EMBL" id="QOY90481.1"/>
    </source>
</evidence>
<dbReference type="KEGG" id="pfer:IRI77_11170"/>
<reference evidence="3 4" key="1">
    <citation type="submission" date="2020-10" db="EMBL/GenBank/DDBJ databases">
        <title>Complete genome sequence of Paludibaculum fermentans P105T, a facultatively anaerobic acidobacterium capable of dissimilatory Fe(III) reduction.</title>
        <authorList>
            <person name="Dedysh S.N."/>
            <person name="Beletsky A.V."/>
            <person name="Kulichevskaya I.S."/>
            <person name="Mardanov A.V."/>
            <person name="Ravin N.V."/>
        </authorList>
    </citation>
    <scope>NUCLEOTIDE SEQUENCE [LARGE SCALE GENOMIC DNA]</scope>
    <source>
        <strain evidence="3 4">P105</strain>
    </source>
</reference>
<dbReference type="InterPro" id="IPR024775">
    <property type="entry name" value="DinB-like"/>
</dbReference>
<accession>A0A7S7NVC6</accession>
<name>A0A7S7NVC6_PALFE</name>
<dbReference type="RefSeq" id="WP_194452144.1">
    <property type="nucleotide sequence ID" value="NZ_CP063849.1"/>
</dbReference>
<protein>
    <submittedName>
        <fullName evidence="3">DinB family protein</fullName>
    </submittedName>
</protein>
<evidence type="ECO:0000313" key="4">
    <source>
        <dbReference type="Proteomes" id="UP000593892"/>
    </source>
</evidence>
<dbReference type="Proteomes" id="UP000593892">
    <property type="component" value="Chromosome"/>
</dbReference>
<proteinExistence type="predicted"/>
<feature type="signal peptide" evidence="1">
    <location>
        <begin position="1"/>
        <end position="20"/>
    </location>
</feature>
<keyword evidence="4" id="KW-1185">Reference proteome</keyword>
<dbReference type="EMBL" id="CP063849">
    <property type="protein sequence ID" value="QOY90481.1"/>
    <property type="molecule type" value="Genomic_DNA"/>
</dbReference>
<keyword evidence="1" id="KW-0732">Signal</keyword>
<dbReference type="SUPFAM" id="SSF109854">
    <property type="entry name" value="DinB/YfiT-like putative metalloenzymes"/>
    <property type="match status" value="1"/>
</dbReference>
<evidence type="ECO:0000256" key="1">
    <source>
        <dbReference type="SAM" id="SignalP"/>
    </source>
</evidence>
<feature type="chain" id="PRO_5032764223" evidence="1">
    <location>
        <begin position="21"/>
        <end position="172"/>
    </location>
</feature>
<feature type="domain" description="DinB-like" evidence="2">
    <location>
        <begin position="39"/>
        <end position="152"/>
    </location>
</feature>
<gene>
    <name evidence="3" type="ORF">IRI77_11170</name>
</gene>
<organism evidence="3 4">
    <name type="scientific">Paludibaculum fermentans</name>
    <dbReference type="NCBI Taxonomy" id="1473598"/>
    <lineage>
        <taxon>Bacteria</taxon>
        <taxon>Pseudomonadati</taxon>
        <taxon>Acidobacteriota</taxon>
        <taxon>Terriglobia</taxon>
        <taxon>Bryobacterales</taxon>
        <taxon>Bryobacteraceae</taxon>
        <taxon>Paludibaculum</taxon>
    </lineage>
</organism>
<dbReference type="AlphaFoldDB" id="A0A7S7NVC6"/>